<dbReference type="Proteomes" id="UP000254118">
    <property type="component" value="Unassembled WGS sequence"/>
</dbReference>
<organism evidence="2 3">
    <name type="scientific">Dermatophilus congolensis</name>
    <dbReference type="NCBI Taxonomy" id="1863"/>
    <lineage>
        <taxon>Bacteria</taxon>
        <taxon>Bacillati</taxon>
        <taxon>Actinomycetota</taxon>
        <taxon>Actinomycetes</taxon>
        <taxon>Micrococcales</taxon>
        <taxon>Dermatophilaceae</taxon>
        <taxon>Dermatophilus</taxon>
    </lineage>
</organism>
<dbReference type="AlphaFoldDB" id="A0AA46BND0"/>
<keyword evidence="1" id="KW-1133">Transmembrane helix</keyword>
<evidence type="ECO:0000313" key="2">
    <source>
        <dbReference type="EMBL" id="STD09861.1"/>
    </source>
</evidence>
<evidence type="ECO:0000313" key="3">
    <source>
        <dbReference type="Proteomes" id="UP000254118"/>
    </source>
</evidence>
<keyword evidence="1" id="KW-0812">Transmembrane</keyword>
<comment type="caution">
    <text evidence="2">The sequence shown here is derived from an EMBL/GenBank/DDBJ whole genome shotgun (WGS) entry which is preliminary data.</text>
</comment>
<name>A0AA46BND0_9MICO</name>
<sequence length="325" mass="35236">MPVNESVTAGGGVRGSWVGCEVRRVLQQPYVRWLVLAAFVVGVGFQGTRLNQFQNSMEVFDSAVQFSAKNGETLQDALSRPVVAQEDAHSIHIENSLRYDFEKAVTAWKSLSPGLGPLIESIPFSSVFLSLVAACVGVVLSTSEKNSGMLKVRMCLLGRRRGLPVADPRASFRDLRCGGCNGVWNAARCFRYASRIQCRKSPSRSKRLDVFPDVSVVWVAFLASLFMVFLAAFAGRAIGLLIGSAAICSSIMVLGIVALPILGVWDPRNGAAVLMKPATSRLSGSSVFSSYDMSNQAAFFSLVVWVTGALIISAVLFWRISPFRK</sequence>
<evidence type="ECO:0000256" key="1">
    <source>
        <dbReference type="SAM" id="Phobius"/>
    </source>
</evidence>
<reference evidence="2 3" key="1">
    <citation type="submission" date="2018-06" db="EMBL/GenBank/DDBJ databases">
        <authorList>
            <consortium name="Pathogen Informatics"/>
            <person name="Doyle S."/>
        </authorList>
    </citation>
    <scope>NUCLEOTIDE SEQUENCE [LARGE SCALE GENOMIC DNA]</scope>
    <source>
        <strain evidence="2 3">NCTC7915</strain>
    </source>
</reference>
<protein>
    <submittedName>
        <fullName evidence="2">Uncharacterized protein</fullName>
    </submittedName>
</protein>
<dbReference type="EMBL" id="UFYA01000001">
    <property type="protein sequence ID" value="STD09861.1"/>
    <property type="molecule type" value="Genomic_DNA"/>
</dbReference>
<proteinExistence type="predicted"/>
<feature type="transmembrane region" description="Helical" evidence="1">
    <location>
        <begin position="215"/>
        <end position="233"/>
    </location>
</feature>
<keyword evidence="1" id="KW-0472">Membrane</keyword>
<feature type="transmembrane region" description="Helical" evidence="1">
    <location>
        <begin position="297"/>
        <end position="318"/>
    </location>
</feature>
<accession>A0AA46BND0</accession>
<gene>
    <name evidence="2" type="ORF">NCTC7915_01246</name>
</gene>
<feature type="transmembrane region" description="Helical" evidence="1">
    <location>
        <begin position="240"/>
        <end position="265"/>
    </location>
</feature>